<reference evidence="4" key="1">
    <citation type="submission" date="2014-09" db="EMBL/GenBank/DDBJ databases">
        <authorList>
            <person name="Hjerde E."/>
        </authorList>
    </citation>
    <scope>NUCLEOTIDE SEQUENCE [LARGE SCALE GENOMIC DNA]</scope>
    <source>
        <strain evidence="4">06/09/139</strain>
    </source>
</reference>
<dbReference type="InterPro" id="IPR010985">
    <property type="entry name" value="Ribbon_hlx_hlx"/>
</dbReference>
<organism evidence="3 4">
    <name type="scientific">Aliivibrio wodanis</name>
    <dbReference type="NCBI Taxonomy" id="80852"/>
    <lineage>
        <taxon>Bacteria</taxon>
        <taxon>Pseudomonadati</taxon>
        <taxon>Pseudomonadota</taxon>
        <taxon>Gammaproteobacteria</taxon>
        <taxon>Vibrionales</taxon>
        <taxon>Vibrionaceae</taxon>
        <taxon>Aliivibrio</taxon>
    </lineage>
</organism>
<dbReference type="GO" id="GO:0006355">
    <property type="term" value="P:regulation of DNA-templated transcription"/>
    <property type="evidence" value="ECO:0007669"/>
    <property type="project" value="InterPro"/>
</dbReference>
<evidence type="ECO:0000256" key="2">
    <source>
        <dbReference type="ARBA" id="ARBA00049988"/>
    </source>
</evidence>
<gene>
    <name evidence="3" type="ORF">AWOD_I_1316</name>
</gene>
<accession>A0A090ISS7</accession>
<dbReference type="SUPFAM" id="SSF47598">
    <property type="entry name" value="Ribbon-helix-helix"/>
    <property type="match status" value="1"/>
</dbReference>
<dbReference type="Proteomes" id="UP000032427">
    <property type="component" value="Chromosome 1"/>
</dbReference>
<comment type="similarity">
    <text evidence="2">Belongs to the TacA antitoxin family.</text>
</comment>
<name>A0A090ISS7_9GAMM</name>
<protein>
    <submittedName>
        <fullName evidence="3">Putative TonB-dependent receptor</fullName>
    </submittedName>
</protein>
<dbReference type="InterPro" id="IPR014795">
    <property type="entry name" value="TacA_1-like"/>
</dbReference>
<proteinExistence type="inferred from homology"/>
<evidence type="ECO:0000313" key="4">
    <source>
        <dbReference type="Proteomes" id="UP000032427"/>
    </source>
</evidence>
<dbReference type="Pfam" id="PF08681">
    <property type="entry name" value="TacA1"/>
    <property type="match status" value="1"/>
</dbReference>
<keyword evidence="3" id="KW-0675">Receptor</keyword>
<keyword evidence="1" id="KW-1277">Toxin-antitoxin system</keyword>
<dbReference type="STRING" id="80852.AWOD_I_1316"/>
<keyword evidence="4" id="KW-1185">Reference proteome</keyword>
<dbReference type="AlphaFoldDB" id="A0A090ISS7"/>
<evidence type="ECO:0000256" key="1">
    <source>
        <dbReference type="ARBA" id="ARBA00022649"/>
    </source>
</evidence>
<dbReference type="EMBL" id="LN554846">
    <property type="protein sequence ID" value="CED71395.1"/>
    <property type="molecule type" value="Genomic_DNA"/>
</dbReference>
<dbReference type="Gene3D" id="1.20.5.780">
    <property type="entry name" value="Single helix bin"/>
    <property type="match status" value="1"/>
</dbReference>
<evidence type="ECO:0000313" key="3">
    <source>
        <dbReference type="EMBL" id="CED71395.1"/>
    </source>
</evidence>
<dbReference type="KEGG" id="awd:AWOD_I_1316"/>
<dbReference type="HOGENOM" id="CLU_1905884_0_0_6"/>
<dbReference type="PATRIC" id="fig|80852.17.peg.1354"/>
<sequence length="138" mass="15235">MPLMRISPLNTASPSLRNNSVLALYKLRFGCLNLILRLITELLRTIGGFMATARLDIRLDAEIKAKAEKASALLGLKSLTEYVVRLMDEDSTQVISEHESITVEANVFDQFMAACDEAKAPNNALLEAAAFTKSDEFK</sequence>